<dbReference type="SUPFAM" id="SSF49482">
    <property type="entry name" value="Aromatic compound dioxygenase"/>
    <property type="match status" value="1"/>
</dbReference>
<dbReference type="InterPro" id="IPR006311">
    <property type="entry name" value="TAT_signal"/>
</dbReference>
<feature type="region of interest" description="Disordered" evidence="1">
    <location>
        <begin position="1"/>
        <end position="21"/>
    </location>
</feature>
<dbReference type="GO" id="GO:0016702">
    <property type="term" value="F:oxidoreductase activity, acting on single donors with incorporation of molecular oxygen, incorporation of two atoms of oxygen"/>
    <property type="evidence" value="ECO:0007669"/>
    <property type="project" value="InterPro"/>
</dbReference>
<evidence type="ECO:0000313" key="3">
    <source>
        <dbReference type="EMBL" id="GIF23277.1"/>
    </source>
</evidence>
<evidence type="ECO:0000259" key="2">
    <source>
        <dbReference type="Pfam" id="PF00775"/>
    </source>
</evidence>
<gene>
    <name evidence="3" type="ORF">Ate02nite_60070</name>
</gene>
<dbReference type="PANTHER" id="PTHR34315">
    <property type="match status" value="1"/>
</dbReference>
<dbReference type="AlphaFoldDB" id="A0A919NTJ4"/>
<comment type="caution">
    <text evidence="3">The sequence shown here is derived from an EMBL/GenBank/DDBJ whole genome shotgun (WGS) entry which is preliminary data.</text>
</comment>
<dbReference type="InterPro" id="IPR000627">
    <property type="entry name" value="Intradiol_dOase_C"/>
</dbReference>
<name>A0A919NTJ4_9ACTN</name>
<dbReference type="RefSeq" id="WP_239147799.1">
    <property type="nucleotide sequence ID" value="NZ_BOMY01000039.1"/>
</dbReference>
<feature type="domain" description="Intradiol ring-cleavage dioxygenases" evidence="2">
    <location>
        <begin position="101"/>
        <end position="200"/>
    </location>
</feature>
<sequence length="293" mass="30782">MHQSPQSQYQGRRLPRPHEEVTDQGLGFDLATLISRRRLLRVMGAGAAVLGIAACAEEPAGAPAATGGAPAAGVTSSVAAASAEIPEETQGPFPGDGSNGPDVLERSGIVRGDIRTNLGNPAIVAAGVPLTLQLSISDLADGGRPLAGAAVYIWQCDQAGRYSMYSDGVAQQTFLRGVQIVDSTGAVRFTTVFPGCYPGRWPHIHFEVYPDRDSITDHTTVIATSQLAFPKDVSEAAYREPGYESSVSNLADISLATDMVFRDDRAARQTARMGGNATGGYHATLAVAVRTRT</sequence>
<dbReference type="Pfam" id="PF00775">
    <property type="entry name" value="Dioxygenase_C"/>
    <property type="match status" value="1"/>
</dbReference>
<dbReference type="InterPro" id="IPR015889">
    <property type="entry name" value="Intradiol_dOase_core"/>
</dbReference>
<protein>
    <submittedName>
        <fullName evidence="3">3,4-dioxygenase subunit beta</fullName>
    </submittedName>
</protein>
<evidence type="ECO:0000313" key="4">
    <source>
        <dbReference type="Proteomes" id="UP000623608"/>
    </source>
</evidence>
<evidence type="ECO:0000256" key="1">
    <source>
        <dbReference type="SAM" id="MobiDB-lite"/>
    </source>
</evidence>
<dbReference type="EMBL" id="BOMY01000039">
    <property type="protein sequence ID" value="GIF23277.1"/>
    <property type="molecule type" value="Genomic_DNA"/>
</dbReference>
<reference evidence="3" key="1">
    <citation type="submission" date="2021-01" db="EMBL/GenBank/DDBJ databases">
        <title>Whole genome shotgun sequence of Actinoplanes tereljensis NBRC 105297.</title>
        <authorList>
            <person name="Komaki H."/>
            <person name="Tamura T."/>
        </authorList>
    </citation>
    <scope>NUCLEOTIDE SEQUENCE</scope>
    <source>
        <strain evidence="3">NBRC 105297</strain>
    </source>
</reference>
<accession>A0A919NTJ4</accession>
<dbReference type="Gene3D" id="2.60.130.10">
    <property type="entry name" value="Aromatic compound dioxygenase"/>
    <property type="match status" value="1"/>
</dbReference>
<feature type="compositionally biased region" description="Polar residues" evidence="1">
    <location>
        <begin position="1"/>
        <end position="10"/>
    </location>
</feature>
<organism evidence="3 4">
    <name type="scientific">Paractinoplanes tereljensis</name>
    <dbReference type="NCBI Taxonomy" id="571912"/>
    <lineage>
        <taxon>Bacteria</taxon>
        <taxon>Bacillati</taxon>
        <taxon>Actinomycetota</taxon>
        <taxon>Actinomycetes</taxon>
        <taxon>Micromonosporales</taxon>
        <taxon>Micromonosporaceae</taxon>
        <taxon>Paractinoplanes</taxon>
    </lineage>
</organism>
<dbReference type="PANTHER" id="PTHR34315:SF1">
    <property type="entry name" value="INTRADIOL RING-CLEAVAGE DIOXYGENASES DOMAIN-CONTAINING PROTEIN-RELATED"/>
    <property type="match status" value="1"/>
</dbReference>
<proteinExistence type="predicted"/>
<dbReference type="Proteomes" id="UP000623608">
    <property type="component" value="Unassembled WGS sequence"/>
</dbReference>
<keyword evidence="4" id="KW-1185">Reference proteome</keyword>
<dbReference type="GO" id="GO:0008199">
    <property type="term" value="F:ferric iron binding"/>
    <property type="evidence" value="ECO:0007669"/>
    <property type="project" value="InterPro"/>
</dbReference>
<feature type="region of interest" description="Disordered" evidence="1">
    <location>
        <begin position="79"/>
        <end position="104"/>
    </location>
</feature>
<dbReference type="PROSITE" id="PS51318">
    <property type="entry name" value="TAT"/>
    <property type="match status" value="1"/>
</dbReference>